<keyword evidence="7" id="KW-1185">Reference proteome</keyword>
<sequence>MLLTSPENSEIKNLRKLLSDAAYRREQKALVCEGFKILQFAKNVRTLYAREDIVLPENLQKLRHRYIAKNIFDALSSMENPQGIMTVCARPKPAKYSEKKRYIFLDRLQDPGNLGTIIRTAAAFGLDGLIYNKGCVDVFAPKVVRASMGAVFTLDLLAAEITDLTGNIIAADLYGAAPENLQINGGFVLAIGSEGQGLAAEILQRASQKVSLPIHKNKAESLNAAVAAGILLYLLQKPPKLTA</sequence>
<dbReference type="Proteomes" id="UP000269352">
    <property type="component" value="Unassembled WGS sequence"/>
</dbReference>
<evidence type="ECO:0000259" key="5">
    <source>
        <dbReference type="Pfam" id="PF22435"/>
    </source>
</evidence>
<keyword evidence="3" id="KW-0808">Transferase</keyword>
<dbReference type="PANTHER" id="PTHR43191">
    <property type="entry name" value="RRNA METHYLTRANSFERASE 3"/>
    <property type="match status" value="1"/>
</dbReference>
<dbReference type="CDD" id="cd18095">
    <property type="entry name" value="SpoU-like_rRNA-MTase"/>
    <property type="match status" value="1"/>
</dbReference>
<dbReference type="AlphaFoldDB" id="A0A388T8W9"/>
<dbReference type="InterPro" id="IPR001537">
    <property type="entry name" value="SpoU_MeTrfase"/>
</dbReference>
<dbReference type="Gene3D" id="3.40.1280.10">
    <property type="match status" value="1"/>
</dbReference>
<name>A0A388T8W9_TERA1</name>
<dbReference type="Pfam" id="PF22435">
    <property type="entry name" value="MRM3-like_sub_bind"/>
    <property type="match status" value="1"/>
</dbReference>
<feature type="domain" description="tRNA/rRNA methyltransferase SpoU type" evidence="4">
    <location>
        <begin position="102"/>
        <end position="233"/>
    </location>
</feature>
<dbReference type="GO" id="GO:0008173">
    <property type="term" value="F:RNA methyltransferase activity"/>
    <property type="evidence" value="ECO:0007669"/>
    <property type="project" value="InterPro"/>
</dbReference>
<dbReference type="GO" id="GO:0006396">
    <property type="term" value="P:RNA processing"/>
    <property type="evidence" value="ECO:0007669"/>
    <property type="project" value="InterPro"/>
</dbReference>
<dbReference type="GO" id="GO:0032259">
    <property type="term" value="P:methylation"/>
    <property type="evidence" value="ECO:0007669"/>
    <property type="project" value="UniProtKB-KW"/>
</dbReference>
<dbReference type="EMBL" id="BGZN01000004">
    <property type="protein sequence ID" value="GBR72973.1"/>
    <property type="molecule type" value="Genomic_DNA"/>
</dbReference>
<dbReference type="InterPro" id="IPR029064">
    <property type="entry name" value="Ribosomal_eL30-like_sf"/>
</dbReference>
<dbReference type="InterPro" id="IPR053888">
    <property type="entry name" value="MRM3-like_sub_bind"/>
</dbReference>
<comment type="similarity">
    <text evidence="1">Belongs to the class IV-like SAM-binding methyltransferase superfamily. RNA methyltransferase TrmH family.</text>
</comment>
<dbReference type="PANTHER" id="PTHR43191:SF2">
    <property type="entry name" value="RRNA METHYLTRANSFERASE 3, MITOCHONDRIAL"/>
    <property type="match status" value="1"/>
</dbReference>
<organism evidence="6 7">
    <name type="scientific">Termititenax aidoneus</name>
    <dbReference type="NCBI Taxonomy" id="2218524"/>
    <lineage>
        <taxon>Bacteria</taxon>
        <taxon>Bacillati</taxon>
        <taxon>Candidatus Margulisiibacteriota</taxon>
        <taxon>Candidatus Termititenacia</taxon>
        <taxon>Candidatus Termititenacales</taxon>
        <taxon>Candidatus Termititenacaceae</taxon>
        <taxon>Candidatus Termititenax</taxon>
    </lineage>
</organism>
<dbReference type="Pfam" id="PF00588">
    <property type="entry name" value="SpoU_methylase"/>
    <property type="match status" value="1"/>
</dbReference>
<dbReference type="InterPro" id="IPR029028">
    <property type="entry name" value="Alpha/beta_knot_MTases"/>
</dbReference>
<evidence type="ECO:0000313" key="6">
    <source>
        <dbReference type="EMBL" id="GBR72973.1"/>
    </source>
</evidence>
<comment type="caution">
    <text evidence="6">The sequence shown here is derived from an EMBL/GenBank/DDBJ whole genome shotgun (WGS) entry which is preliminary data.</text>
</comment>
<evidence type="ECO:0000256" key="2">
    <source>
        <dbReference type="ARBA" id="ARBA00022603"/>
    </source>
</evidence>
<feature type="domain" description="MRM3-like substrate binding" evidence="5">
    <location>
        <begin position="8"/>
        <end position="85"/>
    </location>
</feature>
<evidence type="ECO:0000256" key="1">
    <source>
        <dbReference type="ARBA" id="ARBA00007228"/>
    </source>
</evidence>
<evidence type="ECO:0000259" key="4">
    <source>
        <dbReference type="Pfam" id="PF00588"/>
    </source>
</evidence>
<reference evidence="6 7" key="1">
    <citation type="journal article" date="2019" name="ISME J.">
        <title>Genome analyses of uncultured TG2/ZB3 bacteria in 'Margulisbacteria' specifically attached to ectosymbiotic spirochetes of protists in the termite gut.</title>
        <authorList>
            <person name="Utami Y.D."/>
            <person name="Kuwahara H."/>
            <person name="Igai K."/>
            <person name="Murakami T."/>
            <person name="Sugaya K."/>
            <person name="Morikawa T."/>
            <person name="Nagura Y."/>
            <person name="Yuki M."/>
            <person name="Deevong P."/>
            <person name="Inoue T."/>
            <person name="Kihara K."/>
            <person name="Lo N."/>
            <person name="Yamada A."/>
            <person name="Ohkuma M."/>
            <person name="Hongoh Y."/>
        </authorList>
    </citation>
    <scope>NUCLEOTIDE SEQUENCE [LARGE SCALE GENOMIC DNA]</scope>
    <source>
        <strain evidence="6">NkOx7-01</strain>
    </source>
</reference>
<keyword evidence="2" id="KW-0489">Methyltransferase</keyword>
<evidence type="ECO:0000313" key="7">
    <source>
        <dbReference type="Proteomes" id="UP000269352"/>
    </source>
</evidence>
<evidence type="ECO:0000256" key="3">
    <source>
        <dbReference type="ARBA" id="ARBA00022679"/>
    </source>
</evidence>
<dbReference type="SUPFAM" id="SSF75217">
    <property type="entry name" value="alpha/beta knot"/>
    <property type="match status" value="1"/>
</dbReference>
<proteinExistence type="inferred from homology"/>
<dbReference type="SUPFAM" id="SSF55315">
    <property type="entry name" value="L30e-like"/>
    <property type="match status" value="1"/>
</dbReference>
<accession>A0A388T8W9</accession>
<dbReference type="InterPro" id="IPR051259">
    <property type="entry name" value="rRNA_Methyltransferase"/>
</dbReference>
<dbReference type="Gene3D" id="3.30.1330.30">
    <property type="match status" value="1"/>
</dbReference>
<dbReference type="GO" id="GO:0003723">
    <property type="term" value="F:RNA binding"/>
    <property type="evidence" value="ECO:0007669"/>
    <property type="project" value="InterPro"/>
</dbReference>
<gene>
    <name evidence="6" type="primary">spoU</name>
    <name evidence="6" type="ORF">NO1_0429</name>
</gene>
<dbReference type="InterPro" id="IPR029026">
    <property type="entry name" value="tRNA_m1G_MTases_N"/>
</dbReference>
<protein>
    <submittedName>
        <fullName evidence="6">tRNA G18 (Ribose-2'-O)-methylase SpoU</fullName>
    </submittedName>
</protein>